<dbReference type="PANTHER" id="PTHR47074:SF61">
    <property type="entry name" value="RNASE H TYPE-1 DOMAIN-CONTAINING PROTEIN"/>
    <property type="match status" value="1"/>
</dbReference>
<dbReference type="InterPro" id="IPR002156">
    <property type="entry name" value="RNaseH_domain"/>
</dbReference>
<accession>A0A7J9G3G6</accession>
<dbReference type="InterPro" id="IPR052929">
    <property type="entry name" value="RNase_H-like_EbsB-rel"/>
</dbReference>
<protein>
    <recommendedName>
        <fullName evidence="1">RNase H type-1 domain-containing protein</fullName>
    </recommendedName>
</protein>
<dbReference type="GO" id="GO:0003676">
    <property type="term" value="F:nucleic acid binding"/>
    <property type="evidence" value="ECO:0007669"/>
    <property type="project" value="InterPro"/>
</dbReference>
<dbReference type="InterPro" id="IPR012337">
    <property type="entry name" value="RNaseH-like_sf"/>
</dbReference>
<dbReference type="EMBL" id="JABFAD010000002">
    <property type="protein sequence ID" value="MBA0792100.1"/>
    <property type="molecule type" value="Genomic_DNA"/>
</dbReference>
<reference evidence="2 3" key="1">
    <citation type="journal article" date="2019" name="Genome Biol. Evol.">
        <title>Insights into the evolution of the New World diploid cottons (Gossypium, subgenus Houzingenia) based on genome sequencing.</title>
        <authorList>
            <person name="Grover C.E."/>
            <person name="Arick M.A. 2nd"/>
            <person name="Thrash A."/>
            <person name="Conover J.L."/>
            <person name="Sanders W.S."/>
            <person name="Peterson D.G."/>
            <person name="Frelichowski J.E."/>
            <person name="Scheffler J.A."/>
            <person name="Scheffler B.E."/>
            <person name="Wendel J.F."/>
        </authorList>
    </citation>
    <scope>NUCLEOTIDE SEQUENCE [LARGE SCALE GENOMIC DNA]</scope>
    <source>
        <strain evidence="2">0</strain>
        <tissue evidence="2">Leaf</tissue>
    </source>
</reference>
<evidence type="ECO:0000259" key="1">
    <source>
        <dbReference type="Pfam" id="PF13456"/>
    </source>
</evidence>
<evidence type="ECO:0000313" key="2">
    <source>
        <dbReference type="EMBL" id="MBA0792100.1"/>
    </source>
</evidence>
<gene>
    <name evidence="2" type="ORF">Gohar_016624</name>
</gene>
<dbReference type="Proteomes" id="UP000593560">
    <property type="component" value="Unassembled WGS sequence"/>
</dbReference>
<dbReference type="AlphaFoldDB" id="A0A7J9G3G6"/>
<dbReference type="PANTHER" id="PTHR47074">
    <property type="entry name" value="BNAC02G40300D PROTEIN"/>
    <property type="match status" value="1"/>
</dbReference>
<dbReference type="SUPFAM" id="SSF53098">
    <property type="entry name" value="Ribonuclease H-like"/>
    <property type="match status" value="1"/>
</dbReference>
<dbReference type="InterPro" id="IPR036397">
    <property type="entry name" value="RNaseH_sf"/>
</dbReference>
<name>A0A7J9G3G6_9ROSI</name>
<organism evidence="2 3">
    <name type="scientific">Gossypium harknessii</name>
    <dbReference type="NCBI Taxonomy" id="34285"/>
    <lineage>
        <taxon>Eukaryota</taxon>
        <taxon>Viridiplantae</taxon>
        <taxon>Streptophyta</taxon>
        <taxon>Embryophyta</taxon>
        <taxon>Tracheophyta</taxon>
        <taxon>Spermatophyta</taxon>
        <taxon>Magnoliopsida</taxon>
        <taxon>eudicotyledons</taxon>
        <taxon>Gunneridae</taxon>
        <taxon>Pentapetalae</taxon>
        <taxon>rosids</taxon>
        <taxon>malvids</taxon>
        <taxon>Malvales</taxon>
        <taxon>Malvaceae</taxon>
        <taxon>Malvoideae</taxon>
        <taxon>Gossypium</taxon>
    </lineage>
</organism>
<dbReference type="Gene3D" id="3.30.420.10">
    <property type="entry name" value="Ribonuclease H-like superfamily/Ribonuclease H"/>
    <property type="match status" value="1"/>
</dbReference>
<dbReference type="GO" id="GO:0004523">
    <property type="term" value="F:RNA-DNA hybrid ribonuclease activity"/>
    <property type="evidence" value="ECO:0007669"/>
    <property type="project" value="InterPro"/>
</dbReference>
<keyword evidence="3" id="KW-1185">Reference proteome</keyword>
<dbReference type="Pfam" id="PF13456">
    <property type="entry name" value="RVT_3"/>
    <property type="match status" value="1"/>
</dbReference>
<dbReference type="CDD" id="cd06222">
    <property type="entry name" value="RNase_H_like"/>
    <property type="match status" value="1"/>
</dbReference>
<sequence length="330" mass="38184">MISGYLEGRTTEFRFRKLGLPGQRLISRRICWSGSMKAQVSTLQKRETVCLLCKEELENTEHLLWSCGVLQSMWTSIQIQILPFDNSLDYKNRFVRTYLAVDGRQKMLISISLWCLWFHRNKLVHEGVKFSMPKLLGFIRGYDHDLCFIHENLCFLPGSMGKELWRPLDYGIIKLNFDVSFIQGKKLATTAVLARDYRGEVVGADTYLFEEVGNAFVAEARACEKALLFARMMGFRRLIVEGDSLSVINNVKKKEKDRSVLRPITYHIHQLHLFFDEVTYNFVPCAVNVAAHILALEGRIRRVCGNQVDGVLDSVRLVVEKDWLLWNQRI</sequence>
<feature type="domain" description="RNase H type-1" evidence="1">
    <location>
        <begin position="176"/>
        <end position="295"/>
    </location>
</feature>
<evidence type="ECO:0000313" key="3">
    <source>
        <dbReference type="Proteomes" id="UP000593560"/>
    </source>
</evidence>
<comment type="caution">
    <text evidence="2">The sequence shown here is derived from an EMBL/GenBank/DDBJ whole genome shotgun (WGS) entry which is preliminary data.</text>
</comment>
<dbReference type="InterPro" id="IPR044730">
    <property type="entry name" value="RNase_H-like_dom_plant"/>
</dbReference>
<proteinExistence type="predicted"/>
<dbReference type="OrthoDB" id="993340at2759"/>